<protein>
    <submittedName>
        <fullName evidence="2">Uncharacterized protein</fullName>
    </submittedName>
</protein>
<feature type="chain" id="PRO_5046774443" evidence="1">
    <location>
        <begin position="20"/>
        <end position="119"/>
    </location>
</feature>
<evidence type="ECO:0000313" key="2">
    <source>
        <dbReference type="EMBL" id="KAK9902063.1"/>
    </source>
</evidence>
<dbReference type="EMBL" id="JALJOT010000016">
    <property type="protein sequence ID" value="KAK9902063.1"/>
    <property type="molecule type" value="Genomic_DNA"/>
</dbReference>
<keyword evidence="3" id="KW-1185">Reference proteome</keyword>
<sequence>MRLVKIGILFHIFIWAAYADVWPFPSPYEAPSPQPGEITVEAGNYTFIDASGLPFAFFKDGSLEIPTAAAAALLPPFPATATASVLPAPTTAASASPPATTTASRYSGHKYTCFEVKHD</sequence>
<reference evidence="2 3" key="1">
    <citation type="journal article" date="2024" name="Nat. Commun.">
        <title>Phylogenomics reveals the evolutionary origins of lichenization in chlorophyte algae.</title>
        <authorList>
            <person name="Puginier C."/>
            <person name="Libourel C."/>
            <person name="Otte J."/>
            <person name="Skaloud P."/>
            <person name="Haon M."/>
            <person name="Grisel S."/>
            <person name="Petersen M."/>
            <person name="Berrin J.G."/>
            <person name="Delaux P.M."/>
            <person name="Dal Grande F."/>
            <person name="Keller J."/>
        </authorList>
    </citation>
    <scope>NUCLEOTIDE SEQUENCE [LARGE SCALE GENOMIC DNA]</scope>
    <source>
        <strain evidence="2 3">SAG 216-7</strain>
    </source>
</reference>
<evidence type="ECO:0000256" key="1">
    <source>
        <dbReference type="SAM" id="SignalP"/>
    </source>
</evidence>
<comment type="caution">
    <text evidence="2">The sequence shown here is derived from an EMBL/GenBank/DDBJ whole genome shotgun (WGS) entry which is preliminary data.</text>
</comment>
<evidence type="ECO:0000313" key="3">
    <source>
        <dbReference type="Proteomes" id="UP001491310"/>
    </source>
</evidence>
<name>A0ABR2YC34_9CHLO</name>
<gene>
    <name evidence="2" type="ORF">WJX75_003050</name>
</gene>
<accession>A0ABR2YC34</accession>
<keyword evidence="1" id="KW-0732">Signal</keyword>
<proteinExistence type="predicted"/>
<feature type="signal peptide" evidence="1">
    <location>
        <begin position="1"/>
        <end position="19"/>
    </location>
</feature>
<dbReference type="Proteomes" id="UP001491310">
    <property type="component" value="Unassembled WGS sequence"/>
</dbReference>
<organism evidence="2 3">
    <name type="scientific">Coccomyxa subellipsoidea</name>
    <dbReference type="NCBI Taxonomy" id="248742"/>
    <lineage>
        <taxon>Eukaryota</taxon>
        <taxon>Viridiplantae</taxon>
        <taxon>Chlorophyta</taxon>
        <taxon>core chlorophytes</taxon>
        <taxon>Trebouxiophyceae</taxon>
        <taxon>Trebouxiophyceae incertae sedis</taxon>
        <taxon>Coccomyxaceae</taxon>
        <taxon>Coccomyxa</taxon>
    </lineage>
</organism>